<feature type="transmembrane region" description="Helical" evidence="1">
    <location>
        <begin position="234"/>
        <end position="256"/>
    </location>
</feature>
<reference evidence="3" key="1">
    <citation type="submission" date="2020-06" db="EMBL/GenBank/DDBJ databases">
        <title>A novel thermopfilic bacterium from Erzurum, Turkey.</title>
        <authorList>
            <person name="Adiguzel A."/>
            <person name="Ay H."/>
            <person name="Baltaci M.O."/>
        </authorList>
    </citation>
    <scope>NUCLEOTIDE SEQUENCE</scope>
    <source>
        <strain evidence="3">P2</strain>
    </source>
</reference>
<feature type="transmembrane region" description="Helical" evidence="1">
    <location>
        <begin position="125"/>
        <end position="142"/>
    </location>
</feature>
<keyword evidence="1" id="KW-1133">Transmembrane helix</keyword>
<evidence type="ECO:0000259" key="2">
    <source>
        <dbReference type="Pfam" id="PF09925"/>
    </source>
</evidence>
<feature type="transmembrane region" description="Helical" evidence="1">
    <location>
        <begin position="16"/>
        <end position="34"/>
    </location>
</feature>
<feature type="domain" description="DUF2157" evidence="2">
    <location>
        <begin position="18"/>
        <end position="123"/>
    </location>
</feature>
<comment type="caution">
    <text evidence="3">The sequence shown here is derived from an EMBL/GenBank/DDBJ whole genome shotgun (WGS) entry which is preliminary data.</text>
</comment>
<feature type="transmembrane region" description="Helical" evidence="1">
    <location>
        <begin position="102"/>
        <end position="118"/>
    </location>
</feature>
<evidence type="ECO:0000313" key="4">
    <source>
        <dbReference type="Proteomes" id="UP000625804"/>
    </source>
</evidence>
<dbReference type="Pfam" id="PF14345">
    <property type="entry name" value="GDYXXLXY"/>
    <property type="match status" value="1"/>
</dbReference>
<feature type="transmembrane region" description="Helical" evidence="1">
    <location>
        <begin position="154"/>
        <end position="171"/>
    </location>
</feature>
<feature type="transmembrane region" description="Helical" evidence="1">
    <location>
        <begin position="526"/>
        <end position="544"/>
    </location>
</feature>
<keyword evidence="1" id="KW-0472">Membrane</keyword>
<feature type="transmembrane region" description="Helical" evidence="1">
    <location>
        <begin position="564"/>
        <end position="583"/>
    </location>
</feature>
<feature type="transmembrane region" description="Helical" evidence="1">
    <location>
        <begin position="328"/>
        <end position="344"/>
    </location>
</feature>
<name>A0A8J8GBS2_9BACI</name>
<keyword evidence="1" id="KW-0812">Transmembrane</keyword>
<feature type="transmembrane region" description="Helical" evidence="1">
    <location>
        <begin position="502"/>
        <end position="520"/>
    </location>
</feature>
<dbReference type="InterPro" id="IPR018677">
    <property type="entry name" value="DUF2157"/>
</dbReference>
<feature type="transmembrane region" description="Helical" evidence="1">
    <location>
        <begin position="356"/>
        <end position="389"/>
    </location>
</feature>
<feature type="transmembrane region" description="Helical" evidence="1">
    <location>
        <begin position="76"/>
        <end position="96"/>
    </location>
</feature>
<dbReference type="AlphaFoldDB" id="A0A8J8GBS2"/>
<dbReference type="EMBL" id="JABTTE010000003">
    <property type="protein sequence ID" value="NSL50899.1"/>
    <property type="molecule type" value="Genomic_DNA"/>
</dbReference>
<feature type="transmembrane region" description="Helical" evidence="1">
    <location>
        <begin position="475"/>
        <end position="495"/>
    </location>
</feature>
<evidence type="ECO:0000256" key="1">
    <source>
        <dbReference type="SAM" id="Phobius"/>
    </source>
</evidence>
<feature type="transmembrane region" description="Helical" evidence="1">
    <location>
        <begin position="183"/>
        <end position="200"/>
    </location>
</feature>
<evidence type="ECO:0000313" key="3">
    <source>
        <dbReference type="EMBL" id="NSL50899.1"/>
    </source>
</evidence>
<dbReference type="RefSeq" id="WP_173730104.1">
    <property type="nucleotide sequence ID" value="NZ_JABTTE010000003.1"/>
</dbReference>
<accession>A0A8J8GBS2</accession>
<feature type="transmembrane region" description="Helical" evidence="1">
    <location>
        <begin position="450"/>
        <end position="469"/>
    </location>
</feature>
<sequence>MELIGKQNWKEKAVELGYLLGLSLWLAAIIYFFASNWPGMDKWMKITLSISLLALFYGVSFLLKFLLRRHPLLSSIFLFFGCLIFGISIALLGQIYNSHADSYMLFIIWAIPAILFSIFTKFQPFYILTFTLFHLALFFFLFPSSRFHYVPEEVVQWVFLATALINLLLFFVTERKIIHSMPLGVFSFLMYHLLLLFLTIDEFFDPFNIFVSFIYIALFVFLNYFVTKNKLPKIFVVLMGASLIAFVIIKFVEFVIYTETEYIFFFTIFLPFLLVGFVVYGLKRWMQNRKGEENSFLRKIIIATTTAIASIIAGSSLFGISLVFVNDIPYEFFAFFAIALILLAKNRKNWDRIVTYTLLFTAFVIGIPATIASNFGIDLLFGAGLVYVFSSFENRMIRYITYLSLNIVIGNSLSEINGFSTEGLISTLLFLNLLIHFISYRISKSEVQQILAHNSLFYSLLSFFILTFLFEDHKFLYYLTNGLYFLITSALVVWALKKQYRIRYQIFLLFWFAYIVYKYYDLIWSLVHKSVTFFIAGLLILLIANYFDRFAEIDKSSIITKRNLIPIVVIIVLQFAILGVQVGKSETLLAKGTLIKLELAPVDPRSLLQGDYLTLRYNVSSIPVKDAEWNQLVIVGLVEKGDGIYDYSGHYVVGKEVPEEIRQKADVWMTGRFKGYDNIEYGIENYFVPEGTGLELQEKIKFAHVKVAANGDSMLVDVTEE</sequence>
<feature type="transmembrane region" description="Helical" evidence="1">
    <location>
        <begin position="46"/>
        <end position="67"/>
    </location>
</feature>
<feature type="transmembrane region" description="Helical" evidence="1">
    <location>
        <begin position="262"/>
        <end position="280"/>
    </location>
</feature>
<feature type="transmembrane region" description="Helical" evidence="1">
    <location>
        <begin position="300"/>
        <end position="322"/>
    </location>
</feature>
<keyword evidence="4" id="KW-1185">Reference proteome</keyword>
<dbReference type="InterPro" id="IPR025833">
    <property type="entry name" value="GDYXXLXY"/>
</dbReference>
<dbReference type="Proteomes" id="UP000625804">
    <property type="component" value="Unassembled WGS sequence"/>
</dbReference>
<proteinExistence type="predicted"/>
<feature type="transmembrane region" description="Helical" evidence="1">
    <location>
        <begin position="419"/>
        <end position="438"/>
    </location>
</feature>
<gene>
    <name evidence="3" type="ORF">HR057_03855</name>
</gene>
<dbReference type="Pfam" id="PF09925">
    <property type="entry name" value="DUF2157"/>
    <property type="match status" value="1"/>
</dbReference>
<protein>
    <submittedName>
        <fullName evidence="3">GDYXXLXY domain-containing protein</fullName>
    </submittedName>
</protein>
<feature type="transmembrane region" description="Helical" evidence="1">
    <location>
        <begin position="206"/>
        <end position="227"/>
    </location>
</feature>
<organism evidence="3 4">
    <name type="scientific">Calidifontibacillus erzurumensis</name>
    <dbReference type="NCBI Taxonomy" id="2741433"/>
    <lineage>
        <taxon>Bacteria</taxon>
        <taxon>Bacillati</taxon>
        <taxon>Bacillota</taxon>
        <taxon>Bacilli</taxon>
        <taxon>Bacillales</taxon>
        <taxon>Bacillaceae</taxon>
        <taxon>Calidifontibacillus/Schinkia group</taxon>
        <taxon>Calidifontibacillus</taxon>
    </lineage>
</organism>